<keyword evidence="3" id="KW-1185">Reference proteome</keyword>
<gene>
    <name evidence="2" type="ORF">N789_03420</name>
</gene>
<dbReference type="eggNOG" id="COG2327">
    <property type="taxonomic scope" value="Bacteria"/>
</dbReference>
<protein>
    <recommendedName>
        <fullName evidence="1">Polysaccharide pyruvyl transferase domain-containing protein</fullName>
    </recommendedName>
</protein>
<comment type="caution">
    <text evidence="2">The sequence shown here is derived from an EMBL/GenBank/DDBJ whole genome shotgun (WGS) entry which is preliminary data.</text>
</comment>
<dbReference type="InterPro" id="IPR007345">
    <property type="entry name" value="Polysacch_pyruvyl_Trfase"/>
</dbReference>
<dbReference type="PANTHER" id="PTHR36836">
    <property type="entry name" value="COLANIC ACID BIOSYNTHESIS PROTEIN WCAK"/>
    <property type="match status" value="1"/>
</dbReference>
<evidence type="ECO:0000313" key="2">
    <source>
        <dbReference type="EMBL" id="KFN45085.1"/>
    </source>
</evidence>
<dbReference type="AlphaFoldDB" id="A0A091BL74"/>
<dbReference type="Proteomes" id="UP000029385">
    <property type="component" value="Unassembled WGS sequence"/>
</dbReference>
<reference evidence="2 3" key="1">
    <citation type="submission" date="2013-09" db="EMBL/GenBank/DDBJ databases">
        <title>Genome sequencing of Arenimonas oryziterrae.</title>
        <authorList>
            <person name="Chen F."/>
            <person name="Wang G."/>
        </authorList>
    </citation>
    <scope>NUCLEOTIDE SEQUENCE [LARGE SCALE GENOMIC DNA]</scope>
    <source>
        <strain evidence="2 3">YC6267</strain>
    </source>
</reference>
<evidence type="ECO:0000259" key="1">
    <source>
        <dbReference type="Pfam" id="PF04230"/>
    </source>
</evidence>
<organism evidence="2 3">
    <name type="scientific">Arenimonas oryziterrae DSM 21050 = YC6267</name>
    <dbReference type="NCBI Taxonomy" id="1121015"/>
    <lineage>
        <taxon>Bacteria</taxon>
        <taxon>Pseudomonadati</taxon>
        <taxon>Pseudomonadota</taxon>
        <taxon>Gammaproteobacteria</taxon>
        <taxon>Lysobacterales</taxon>
        <taxon>Lysobacteraceae</taxon>
        <taxon>Arenimonas</taxon>
    </lineage>
</organism>
<evidence type="ECO:0000313" key="3">
    <source>
        <dbReference type="Proteomes" id="UP000029385"/>
    </source>
</evidence>
<feature type="domain" description="Polysaccharide pyruvyl transferase" evidence="1">
    <location>
        <begin position="40"/>
        <end position="272"/>
    </location>
</feature>
<dbReference type="PANTHER" id="PTHR36836:SF1">
    <property type="entry name" value="COLANIC ACID BIOSYNTHESIS PROTEIN WCAK"/>
    <property type="match status" value="1"/>
</dbReference>
<accession>A0A091BL74</accession>
<sequence length="339" mass="36380">MQGLIPVVVVNDTRVDRHHGCTRVMTAIEALVASMGGQVIATSPAHRDWKSQPGFIAAFERARLVLVNGEGTLHHDRPAGKMLLEVGAWARQRGVPSALINAGWEANGPELLAQLPDFDLLAVRDSRSAKEIGAAGHACRVVPDLSLYGSSPDRDAARQGIAVTDSVERTTALALDRLRRRMGARASAIQYREPGPGAGLRFLREAFAARDLLSPGFAFGLLSARLAQLHATVASAEDYLDQLARTRLLVSGRFHACTLALAAGTPFVAVASNTSKIAALVEDVELPAWRANTSLAPADIDLAASRGWEKNETAAIENYLSEARSKAEGLFRDLRELVQ</sequence>
<proteinExistence type="predicted"/>
<dbReference type="Pfam" id="PF04230">
    <property type="entry name" value="PS_pyruv_trans"/>
    <property type="match status" value="1"/>
</dbReference>
<dbReference type="EMBL" id="AVCI01000001">
    <property type="protein sequence ID" value="KFN45085.1"/>
    <property type="molecule type" value="Genomic_DNA"/>
</dbReference>
<dbReference type="STRING" id="1121015.GCA_000420545_01629"/>
<name>A0A091BL74_9GAMM</name>